<sequence length="371" mass="39082">MCWLATCLRRLPLVLGAWLGATAPLPAAEPRLRVELTPPGDLYPALDLSQAVRGDAPHGGGTGLLRIHVENPGAARTVRLRVQTPGLRAPAVLETGLAAGQSLEWWPRLAWDAAAVQALAAPRRQVLAVRLESAGAAAAEEVDVRLHGLDEALYYVSSDGQAVDLAGIFAAYVDPHSPAVDAILGRAGLLAEAAQAVPGTRGRSRRLALAEAVWTELVRRGLRYSAEVLAIEAGPHLYSQRVQLPGQTWQRGSAHCLDASVLIASVLERLGIPTFLVLVPGHAFVGFYVDPERRQAEFVETTLLAAGGTSAASFAAARAAGRTRYRDALPHLTAGARPGYVLIDTTAARAYGIMPLAVGAGSGEGRVPSRE</sequence>
<feature type="signal peptide" evidence="1">
    <location>
        <begin position="1"/>
        <end position="27"/>
    </location>
</feature>
<dbReference type="STRING" id="1300342.I596_3622"/>
<dbReference type="KEGG" id="dko:I596_3622"/>
<evidence type="ECO:0000313" key="2">
    <source>
        <dbReference type="EMBL" id="ANB19610.1"/>
    </source>
</evidence>
<dbReference type="AlphaFoldDB" id="A0A160DYM9"/>
<feature type="chain" id="PRO_5007813539" description="Transglutaminase domain-containing protein" evidence="1">
    <location>
        <begin position="28"/>
        <end position="371"/>
    </location>
</feature>
<reference evidence="2 3" key="1">
    <citation type="submission" date="2016-04" db="EMBL/GenBank/DDBJ databases">
        <title>Complete genome sequence of Dokdonella koreensis DS-123T.</title>
        <authorList>
            <person name="Kim J.F."/>
            <person name="Lee H."/>
            <person name="Kwak M.-J."/>
        </authorList>
    </citation>
    <scope>NUCLEOTIDE SEQUENCE [LARGE SCALE GENOMIC DNA]</scope>
    <source>
        <strain evidence="2 3">DS-123</strain>
    </source>
</reference>
<dbReference type="RefSeq" id="WP_067650679.1">
    <property type="nucleotide sequence ID" value="NZ_CP015249.1"/>
</dbReference>
<protein>
    <recommendedName>
        <fullName evidence="4">Transglutaminase domain-containing protein</fullName>
    </recommendedName>
</protein>
<dbReference type="EMBL" id="CP015249">
    <property type="protein sequence ID" value="ANB19610.1"/>
    <property type="molecule type" value="Genomic_DNA"/>
</dbReference>
<keyword evidence="3" id="KW-1185">Reference proteome</keyword>
<dbReference type="Proteomes" id="UP000076830">
    <property type="component" value="Chromosome"/>
</dbReference>
<accession>A0A160DYM9</accession>
<keyword evidence="1" id="KW-0732">Signal</keyword>
<evidence type="ECO:0000256" key="1">
    <source>
        <dbReference type="SAM" id="SignalP"/>
    </source>
</evidence>
<gene>
    <name evidence="2" type="ORF">I596_3622</name>
</gene>
<evidence type="ECO:0008006" key="4">
    <source>
        <dbReference type="Google" id="ProtNLM"/>
    </source>
</evidence>
<organism evidence="2 3">
    <name type="scientific">Dokdonella koreensis DS-123</name>
    <dbReference type="NCBI Taxonomy" id="1300342"/>
    <lineage>
        <taxon>Bacteria</taxon>
        <taxon>Pseudomonadati</taxon>
        <taxon>Pseudomonadota</taxon>
        <taxon>Gammaproteobacteria</taxon>
        <taxon>Lysobacterales</taxon>
        <taxon>Rhodanobacteraceae</taxon>
        <taxon>Dokdonella</taxon>
    </lineage>
</organism>
<proteinExistence type="predicted"/>
<evidence type="ECO:0000313" key="3">
    <source>
        <dbReference type="Proteomes" id="UP000076830"/>
    </source>
</evidence>
<dbReference type="OrthoDB" id="9757917at2"/>
<name>A0A160DYM9_9GAMM</name>